<name>A0A8N1S6W2_9HYME</name>
<organism evidence="4 5">
    <name type="scientific">Pogonomyrmex barbatus</name>
    <name type="common">red harvester ant</name>
    <dbReference type="NCBI Taxonomy" id="144034"/>
    <lineage>
        <taxon>Eukaryota</taxon>
        <taxon>Metazoa</taxon>
        <taxon>Ecdysozoa</taxon>
        <taxon>Arthropoda</taxon>
        <taxon>Hexapoda</taxon>
        <taxon>Insecta</taxon>
        <taxon>Pterygota</taxon>
        <taxon>Neoptera</taxon>
        <taxon>Endopterygota</taxon>
        <taxon>Hymenoptera</taxon>
        <taxon>Apocrita</taxon>
        <taxon>Aculeata</taxon>
        <taxon>Formicoidea</taxon>
        <taxon>Formicidae</taxon>
        <taxon>Myrmicinae</taxon>
        <taxon>Pogonomyrmex</taxon>
    </lineage>
</organism>
<evidence type="ECO:0000259" key="3">
    <source>
        <dbReference type="PROSITE" id="PS50240"/>
    </source>
</evidence>
<dbReference type="Gene3D" id="2.40.10.10">
    <property type="entry name" value="Trypsin-like serine proteases"/>
    <property type="match status" value="1"/>
</dbReference>
<feature type="domain" description="Peptidase S1" evidence="3">
    <location>
        <begin position="1"/>
        <end position="81"/>
    </location>
</feature>
<keyword evidence="4" id="KW-1185">Reference proteome</keyword>
<evidence type="ECO:0000256" key="2">
    <source>
        <dbReference type="ARBA" id="ARBA00024195"/>
    </source>
</evidence>
<gene>
    <name evidence="5" type="primary">LOC105426286</name>
</gene>
<evidence type="ECO:0000313" key="5">
    <source>
        <dbReference type="RefSeq" id="XP_025073847.1"/>
    </source>
</evidence>
<dbReference type="RefSeq" id="XP_025073847.1">
    <property type="nucleotide sequence ID" value="XM_025218062.1"/>
</dbReference>
<proteinExistence type="inferred from homology"/>
<dbReference type="GeneID" id="105426286"/>
<dbReference type="SUPFAM" id="SSF50494">
    <property type="entry name" value="Trypsin-like serine proteases"/>
    <property type="match status" value="1"/>
</dbReference>
<protein>
    <submittedName>
        <fullName evidence="5">Venom serine protease 34-like</fullName>
    </submittedName>
</protein>
<evidence type="ECO:0000256" key="1">
    <source>
        <dbReference type="ARBA" id="ARBA00023157"/>
    </source>
</evidence>
<dbReference type="InterPro" id="IPR009003">
    <property type="entry name" value="Peptidase_S1_PA"/>
</dbReference>
<dbReference type="Proteomes" id="UP000504615">
    <property type="component" value="Unplaced"/>
</dbReference>
<dbReference type="Pfam" id="PF00089">
    <property type="entry name" value="Trypsin"/>
    <property type="match status" value="1"/>
</dbReference>
<dbReference type="InterPro" id="IPR001254">
    <property type="entry name" value="Trypsin_dom"/>
</dbReference>
<dbReference type="OrthoDB" id="6380398at2759"/>
<dbReference type="InterPro" id="IPR051487">
    <property type="entry name" value="Ser/Thr_Proteases_Immune/Dev"/>
</dbReference>
<keyword evidence="1" id="KW-1015">Disulfide bond</keyword>
<dbReference type="AlphaFoldDB" id="A0A8N1S6W2"/>
<comment type="similarity">
    <text evidence="2">Belongs to the peptidase S1 family. CLIP subfamily.</text>
</comment>
<dbReference type="InterPro" id="IPR043504">
    <property type="entry name" value="Peptidase_S1_PA_chymotrypsin"/>
</dbReference>
<dbReference type="PANTHER" id="PTHR24256">
    <property type="entry name" value="TRYPTASE-RELATED"/>
    <property type="match status" value="1"/>
</dbReference>
<evidence type="ECO:0000313" key="4">
    <source>
        <dbReference type="Proteomes" id="UP000504615"/>
    </source>
</evidence>
<reference evidence="5" key="1">
    <citation type="submission" date="2025-08" db="UniProtKB">
        <authorList>
            <consortium name="RefSeq"/>
        </authorList>
    </citation>
    <scope>IDENTIFICATION</scope>
</reference>
<accession>A0A8N1S6W2</accession>
<dbReference type="GO" id="GO:0006508">
    <property type="term" value="P:proteolysis"/>
    <property type="evidence" value="ECO:0007669"/>
    <property type="project" value="InterPro"/>
</dbReference>
<dbReference type="GO" id="GO:0004252">
    <property type="term" value="F:serine-type endopeptidase activity"/>
    <property type="evidence" value="ECO:0007669"/>
    <property type="project" value="InterPro"/>
</dbReference>
<dbReference type="PROSITE" id="PS50240">
    <property type="entry name" value="TRYPSIN_DOM"/>
    <property type="match status" value="1"/>
</dbReference>
<sequence length="89" mass="9834">MTYRDCRRQNPNVSYSQLCTFAEGKDACQFDSGGPVLWQNPTTKREVLVAVISFGFGCGGEKPGINTRVGTYMDWILAVTPGTNYCKSE</sequence>